<proteinExistence type="predicted"/>
<dbReference type="EMBL" id="BLXT01004061">
    <property type="protein sequence ID" value="GFO09300.1"/>
    <property type="molecule type" value="Genomic_DNA"/>
</dbReference>
<dbReference type="AlphaFoldDB" id="A0AAV4AQZ7"/>
<reference evidence="1 2" key="1">
    <citation type="journal article" date="2021" name="Elife">
        <title>Chloroplast acquisition without the gene transfer in kleptoplastic sea slugs, Plakobranchus ocellatus.</title>
        <authorList>
            <person name="Maeda T."/>
            <person name="Takahashi S."/>
            <person name="Yoshida T."/>
            <person name="Shimamura S."/>
            <person name="Takaki Y."/>
            <person name="Nagai Y."/>
            <person name="Toyoda A."/>
            <person name="Suzuki Y."/>
            <person name="Arimoto A."/>
            <person name="Ishii H."/>
            <person name="Satoh N."/>
            <person name="Nishiyama T."/>
            <person name="Hasebe M."/>
            <person name="Maruyama T."/>
            <person name="Minagawa J."/>
            <person name="Obokata J."/>
            <person name="Shigenobu S."/>
        </authorList>
    </citation>
    <scope>NUCLEOTIDE SEQUENCE [LARGE SCALE GENOMIC DNA]</scope>
</reference>
<organism evidence="1 2">
    <name type="scientific">Plakobranchus ocellatus</name>
    <dbReference type="NCBI Taxonomy" id="259542"/>
    <lineage>
        <taxon>Eukaryota</taxon>
        <taxon>Metazoa</taxon>
        <taxon>Spiralia</taxon>
        <taxon>Lophotrochozoa</taxon>
        <taxon>Mollusca</taxon>
        <taxon>Gastropoda</taxon>
        <taxon>Heterobranchia</taxon>
        <taxon>Euthyneura</taxon>
        <taxon>Panpulmonata</taxon>
        <taxon>Sacoglossa</taxon>
        <taxon>Placobranchoidea</taxon>
        <taxon>Plakobranchidae</taxon>
        <taxon>Plakobranchus</taxon>
    </lineage>
</organism>
<name>A0AAV4AQZ7_9GAST</name>
<evidence type="ECO:0000313" key="1">
    <source>
        <dbReference type="EMBL" id="GFO09300.1"/>
    </source>
</evidence>
<keyword evidence="2" id="KW-1185">Reference proteome</keyword>
<accession>A0AAV4AQZ7</accession>
<evidence type="ECO:0000313" key="2">
    <source>
        <dbReference type="Proteomes" id="UP000735302"/>
    </source>
</evidence>
<comment type="caution">
    <text evidence="1">The sequence shown here is derived from an EMBL/GenBank/DDBJ whole genome shotgun (WGS) entry which is preliminary data.</text>
</comment>
<dbReference type="Proteomes" id="UP000735302">
    <property type="component" value="Unassembled WGS sequence"/>
</dbReference>
<gene>
    <name evidence="1" type="ORF">PoB_003580500</name>
</gene>
<sequence>MATVVKHILAQVVCNGHPWRLKRTCPSSTISIIRLRIERISAHITHSQRGDSDSRSSPDPRGVGCGCVAGAGGVGPANFIHLFVTVTNKLPVSYHSTMARFSAYDEMKVEPSKFDLGERKLCPRTEHVCVAEESRATLISHSACGCKKRFKGLRLRQKIKYYACLEVISVVFNLLNAKRFVMGISLVNRITFQQLYINELLGHT</sequence>
<protein>
    <submittedName>
        <fullName evidence="1">Uncharacterized protein</fullName>
    </submittedName>
</protein>